<proteinExistence type="predicted"/>
<protein>
    <submittedName>
        <fullName evidence="3">SPOR domain-containing protein</fullName>
    </submittedName>
</protein>
<dbReference type="InterPro" id="IPR036680">
    <property type="entry name" value="SPOR-like_sf"/>
</dbReference>
<sequence length="187" mass="19221">MRGVLAAAALVGLVAPAVARDLIRPAELPPADYAGQQYVDSRGCLFVRAGSGTKVVWVPRVSRKGEPDCDNPPSGRRVPVAEEIGVQPYDPAAATGPKPEVPSAAPTTAAAGGHYVAVGSFRLAANADRAEARLRSLGHQVVRGRVQGGSSTLITVFAGPFADAEAAARARAELLGNGFPDAMVMGR</sequence>
<dbReference type="Gene3D" id="3.30.70.1070">
    <property type="entry name" value="Sporulation related repeat"/>
    <property type="match status" value="1"/>
</dbReference>
<dbReference type="InterPro" id="IPR007730">
    <property type="entry name" value="SPOR-like_dom"/>
</dbReference>
<keyword evidence="1" id="KW-0732">Signal</keyword>
<dbReference type="Proteomes" id="UP001515660">
    <property type="component" value="Unassembled WGS sequence"/>
</dbReference>
<reference evidence="3 4" key="1">
    <citation type="journal article" date="2022" name="Microorganisms">
        <title>Genome Sequence and Characterization of a Xanthorhodopsin-Containing, Aerobic Anoxygenic Phototrophic Rhodobacter Species, Isolated from Mesophilic Conditions at Yellowstone National Park.</title>
        <authorList>
            <person name="Kyndt J.A."/>
            <person name="Robertson S."/>
            <person name="Shoffstall I.B."/>
            <person name="Ramaley R.F."/>
            <person name="Meyer T.E."/>
        </authorList>
    </citation>
    <scope>NUCLEOTIDE SEQUENCE [LARGE SCALE GENOMIC DNA]</scope>
    <source>
        <strain evidence="3 4">M37P</strain>
    </source>
</reference>
<dbReference type="SUPFAM" id="SSF110997">
    <property type="entry name" value="Sporulation related repeat"/>
    <property type="match status" value="1"/>
</dbReference>
<name>A0ABX0G5M0_9RHOB</name>
<dbReference type="Pfam" id="PF05036">
    <property type="entry name" value="SPOR"/>
    <property type="match status" value="1"/>
</dbReference>
<feature type="signal peptide" evidence="1">
    <location>
        <begin position="1"/>
        <end position="19"/>
    </location>
</feature>
<keyword evidence="4" id="KW-1185">Reference proteome</keyword>
<evidence type="ECO:0000313" key="3">
    <source>
        <dbReference type="EMBL" id="NHB76081.1"/>
    </source>
</evidence>
<dbReference type="PROSITE" id="PS51724">
    <property type="entry name" value="SPOR"/>
    <property type="match status" value="1"/>
</dbReference>
<organism evidence="3 4">
    <name type="scientific">Rhodobacter calidifons</name>
    <dbReference type="NCBI Taxonomy" id="2715277"/>
    <lineage>
        <taxon>Bacteria</taxon>
        <taxon>Pseudomonadati</taxon>
        <taxon>Pseudomonadota</taxon>
        <taxon>Alphaproteobacteria</taxon>
        <taxon>Rhodobacterales</taxon>
        <taxon>Rhodobacter group</taxon>
        <taxon>Rhodobacter</taxon>
    </lineage>
</organism>
<dbReference type="RefSeq" id="WP_166402124.1">
    <property type="nucleotide sequence ID" value="NZ_JAANHS010000003.1"/>
</dbReference>
<evidence type="ECO:0000256" key="1">
    <source>
        <dbReference type="SAM" id="SignalP"/>
    </source>
</evidence>
<evidence type="ECO:0000313" key="4">
    <source>
        <dbReference type="Proteomes" id="UP001515660"/>
    </source>
</evidence>
<dbReference type="EMBL" id="JAANHS010000003">
    <property type="protein sequence ID" value="NHB76081.1"/>
    <property type="molecule type" value="Genomic_DNA"/>
</dbReference>
<feature type="chain" id="PRO_5047307735" evidence="1">
    <location>
        <begin position="20"/>
        <end position="187"/>
    </location>
</feature>
<feature type="domain" description="SPOR" evidence="2">
    <location>
        <begin position="108"/>
        <end position="187"/>
    </location>
</feature>
<comment type="caution">
    <text evidence="3">The sequence shown here is derived from an EMBL/GenBank/DDBJ whole genome shotgun (WGS) entry which is preliminary data.</text>
</comment>
<evidence type="ECO:0000259" key="2">
    <source>
        <dbReference type="PROSITE" id="PS51724"/>
    </source>
</evidence>
<accession>A0ABX0G5M0</accession>
<gene>
    <name evidence="3" type="ORF">G8O29_04900</name>
</gene>